<dbReference type="InterPro" id="IPR021145">
    <property type="entry name" value="Portal_protein_SPP1_Gp6-like"/>
</dbReference>
<dbReference type="Pfam" id="PF05133">
    <property type="entry name" value="SPP1_portal"/>
    <property type="match status" value="1"/>
</dbReference>
<gene>
    <name evidence="1" type="ORF">AOB46_11365</name>
</gene>
<name>A0A0N0IWD6_CHRID</name>
<evidence type="ECO:0000313" key="1">
    <source>
        <dbReference type="EMBL" id="KPE51254.1"/>
    </source>
</evidence>
<comment type="caution">
    <text evidence="1">The sequence shown here is derived from an EMBL/GenBank/DDBJ whole genome shotgun (WGS) entry which is preliminary data.</text>
</comment>
<dbReference type="Proteomes" id="UP000037953">
    <property type="component" value="Unassembled WGS sequence"/>
</dbReference>
<evidence type="ECO:0000313" key="2">
    <source>
        <dbReference type="Proteomes" id="UP000037953"/>
    </source>
</evidence>
<proteinExistence type="predicted"/>
<dbReference type="EMBL" id="LJOD01000006">
    <property type="protein sequence ID" value="KPE51254.1"/>
    <property type="molecule type" value="Genomic_DNA"/>
</dbReference>
<dbReference type="AlphaFoldDB" id="A0A0N0IWD6"/>
<dbReference type="OrthoDB" id="1452435at2"/>
<accession>A0A0N0IWD6</accession>
<reference evidence="2" key="2">
    <citation type="submission" date="2015-09" db="EMBL/GenBank/DDBJ databases">
        <title>Draft genome sequence of a multidrug-resistant Chryseobacterium indologenes isolate from Malaysia.</title>
        <authorList>
            <person name="Yu C.Y."/>
            <person name="Ang G.Y."/>
            <person name="Chan K.-G."/>
        </authorList>
    </citation>
    <scope>NUCLEOTIDE SEQUENCE [LARGE SCALE GENOMIC DNA]</scope>
    <source>
        <strain evidence="2">CI_885</strain>
    </source>
</reference>
<evidence type="ECO:0008006" key="3">
    <source>
        <dbReference type="Google" id="ProtNLM"/>
    </source>
</evidence>
<dbReference type="PATRIC" id="fig|253.9.peg.4101"/>
<organism evidence="1 2">
    <name type="scientific">Chryseobacterium indologenes</name>
    <name type="common">Flavobacterium indologenes</name>
    <dbReference type="NCBI Taxonomy" id="253"/>
    <lineage>
        <taxon>Bacteria</taxon>
        <taxon>Pseudomonadati</taxon>
        <taxon>Bacteroidota</taxon>
        <taxon>Flavobacteriia</taxon>
        <taxon>Flavobacteriales</taxon>
        <taxon>Weeksellaceae</taxon>
        <taxon>Chryseobacterium group</taxon>
        <taxon>Chryseobacterium</taxon>
    </lineage>
</organism>
<reference evidence="1 2" key="1">
    <citation type="journal article" date="2015" name="Genom Data">
        <title>Draft genome sequence of a multidrug-resistant Chryseobacterium indologenes isolate from Malaysia.</title>
        <authorList>
            <person name="Yu C.Y."/>
            <person name="Ang G.Y."/>
            <person name="Cheng H.J."/>
            <person name="Cheong Y.M."/>
            <person name="Yin W.F."/>
            <person name="Chan K.G."/>
        </authorList>
    </citation>
    <scope>NUCLEOTIDE SEQUENCE [LARGE SCALE GENOMIC DNA]</scope>
    <source>
        <strain evidence="1 2">CI_885</strain>
    </source>
</reference>
<sequence length="464" mass="53380">MDEKYYQLQTIGEKIAYLKDNGIPLPNIEQFNSEWDETRHRIMTDLYNYPDRIVEYEYTDEKGEKKEGKRIEKLNRIPLAYQKDIVANAVTFLYGNPVKYTNNIEDTSLYDAYLKLVDKEKLMFVDREIAKTNGRFTQCAELWWVEDEPNEFYGFPSQFRMKVTLLSPDKNKMYPYFNDQGDMIAFLREYEKRIEGVKVKYYEIYTADRIAILRDANGGIELVSESVNSIGKIPIVWYSFENVEWSKAQKAIERLEEIASDTGEVNKKFSAPILALTGEVTGSFSKDKTGKVLQLNGDKASANFVQPPNASESLSNEKENLESIIYKMTNSVNISPEALEGLGNMLATENAAFLFMLPHLKVMDKMSVYVPALKRRMSIVKSFFHLMNTGFRNSDLDAEPVITPYIINNEAKFYEMLMSVNGNQPLFSQKATMEKAGIKDVDKMQEEIKKETPVPPKEILKNSV</sequence>
<protein>
    <recommendedName>
        <fullName evidence="3">Phage portal protein</fullName>
    </recommendedName>
</protein>
<dbReference type="RefSeq" id="WP_062699362.1">
    <property type="nucleotide sequence ID" value="NZ_LJOD01000006.1"/>
</dbReference>